<proteinExistence type="predicted"/>
<name>A0ACD5HEZ2_9PROT</name>
<organism evidence="1 2">
    <name type="scientific">Acidithiobacillus montserratensis</name>
    <dbReference type="NCBI Taxonomy" id="2729135"/>
    <lineage>
        <taxon>Bacteria</taxon>
        <taxon>Pseudomonadati</taxon>
        <taxon>Pseudomonadota</taxon>
        <taxon>Acidithiobacillia</taxon>
        <taxon>Acidithiobacillales</taxon>
        <taxon>Acidithiobacillaceae</taxon>
        <taxon>Acidithiobacillus</taxon>
    </lineage>
</organism>
<dbReference type="Proteomes" id="UP001195965">
    <property type="component" value="Chromosome"/>
</dbReference>
<evidence type="ECO:0000313" key="1">
    <source>
        <dbReference type="EMBL" id="XRI73071.1"/>
    </source>
</evidence>
<dbReference type="EMBL" id="CP127526">
    <property type="protein sequence ID" value="XRI73071.1"/>
    <property type="molecule type" value="Genomic_DNA"/>
</dbReference>
<evidence type="ECO:0000313" key="2">
    <source>
        <dbReference type="Proteomes" id="UP001195965"/>
    </source>
</evidence>
<keyword evidence="2" id="KW-1185">Reference proteome</keyword>
<gene>
    <name evidence="1" type="ORF">HHS34_011540</name>
</gene>
<sequence length="88" mass="9763">MTVLQSSVAVIPHQPPYNASLRVPRGRVIFSLPRGFATREGLAPSEGLALSCHGVQIASRRSQCRPFSLAYFLDRLLLFRFFLNMGDG</sequence>
<accession>A0ACD5HEZ2</accession>
<reference evidence="1 2" key="1">
    <citation type="journal article" date="2021" name="ISME J.">
        <title>Genomic evolution of the class Acidithiobacillia: deep-branching Proteobacteria living in extreme acidic conditions.</title>
        <authorList>
            <person name="Moya-Beltran A."/>
            <person name="Beard S."/>
            <person name="Rojas-Villalobos C."/>
            <person name="Issotta F."/>
            <person name="Gallardo Y."/>
            <person name="Ulloa R."/>
            <person name="Giaveno A."/>
            <person name="Degli Esposti M."/>
            <person name="Johnson D.B."/>
            <person name="Quatrini R."/>
        </authorList>
    </citation>
    <scope>NUCLEOTIDE SEQUENCE [LARGE SCALE GENOMIC DNA]</scope>
    <source>
        <strain evidence="1 2">GG1-14</strain>
    </source>
</reference>
<protein>
    <submittedName>
        <fullName evidence="1">Uncharacterized protein</fullName>
    </submittedName>
</protein>